<dbReference type="EMBL" id="KV429058">
    <property type="protein sequence ID" value="KZT69360.1"/>
    <property type="molecule type" value="Genomic_DNA"/>
</dbReference>
<protein>
    <submittedName>
        <fullName evidence="1">Uncharacterized protein</fullName>
    </submittedName>
</protein>
<accession>A0A165QEL7</accession>
<evidence type="ECO:0000313" key="1">
    <source>
        <dbReference type="EMBL" id="KZT69360.1"/>
    </source>
</evidence>
<keyword evidence="2" id="KW-1185">Reference proteome</keyword>
<dbReference type="Proteomes" id="UP000076727">
    <property type="component" value="Unassembled WGS sequence"/>
</dbReference>
<name>A0A165QEL7_9APHY</name>
<reference evidence="1 2" key="1">
    <citation type="journal article" date="2016" name="Mol. Biol. Evol.">
        <title>Comparative Genomics of Early-Diverging Mushroom-Forming Fungi Provides Insights into the Origins of Lignocellulose Decay Capabilities.</title>
        <authorList>
            <person name="Nagy L.G."/>
            <person name="Riley R."/>
            <person name="Tritt A."/>
            <person name="Adam C."/>
            <person name="Daum C."/>
            <person name="Floudas D."/>
            <person name="Sun H."/>
            <person name="Yadav J.S."/>
            <person name="Pangilinan J."/>
            <person name="Larsson K.H."/>
            <person name="Matsuura K."/>
            <person name="Barry K."/>
            <person name="Labutti K."/>
            <person name="Kuo R."/>
            <person name="Ohm R.A."/>
            <person name="Bhattacharya S.S."/>
            <person name="Shirouzu T."/>
            <person name="Yoshinaga Y."/>
            <person name="Martin F.M."/>
            <person name="Grigoriev I.V."/>
            <person name="Hibbett D.S."/>
        </authorList>
    </citation>
    <scope>NUCLEOTIDE SEQUENCE [LARGE SCALE GENOMIC DNA]</scope>
    <source>
        <strain evidence="1 2">L-15889</strain>
    </source>
</reference>
<dbReference type="AlphaFoldDB" id="A0A165QEL7"/>
<gene>
    <name evidence="1" type="ORF">DAEQUDRAFT_726634</name>
</gene>
<sequence length="81" mass="8742">MAHGSAGSGSTVMSSTAPSVSAFLILTPATLTWRDLYHLDCQIPCSVFTRAVKASQTRMQSFASNLVRSSRGHSRDNESEH</sequence>
<proteinExistence type="predicted"/>
<evidence type="ECO:0000313" key="2">
    <source>
        <dbReference type="Proteomes" id="UP000076727"/>
    </source>
</evidence>
<organism evidence="1 2">
    <name type="scientific">Daedalea quercina L-15889</name>
    <dbReference type="NCBI Taxonomy" id="1314783"/>
    <lineage>
        <taxon>Eukaryota</taxon>
        <taxon>Fungi</taxon>
        <taxon>Dikarya</taxon>
        <taxon>Basidiomycota</taxon>
        <taxon>Agaricomycotina</taxon>
        <taxon>Agaricomycetes</taxon>
        <taxon>Polyporales</taxon>
        <taxon>Fomitopsis</taxon>
    </lineage>
</organism>